<evidence type="ECO:0000313" key="1">
    <source>
        <dbReference type="EMBL" id="KFB72056.1"/>
    </source>
</evidence>
<comment type="caution">
    <text evidence="1">The sequence shown here is derived from an EMBL/GenBank/DDBJ whole genome shotgun (WGS) entry which is preliminary data.</text>
</comment>
<sequence>MIAEDAGAAKLRREIVLAWANLPVIGQRFVSTLAFFGKLTEVIVGSALVRDVERHQVFELRFGKFPVVFLQSQDGHRENHIRVVRVGEQQLLELQFGFAITLLADQCARQMQLYFARLRMTIDKTLQGSDGFGG</sequence>
<dbReference type="AlphaFoldDB" id="A0A080LU87"/>
<dbReference type="Proteomes" id="UP000020077">
    <property type="component" value="Unassembled WGS sequence"/>
</dbReference>
<dbReference type="EMBL" id="JDVG02000447">
    <property type="protein sequence ID" value="KFB72056.1"/>
    <property type="molecule type" value="Genomic_DNA"/>
</dbReference>
<organism evidence="1 2">
    <name type="scientific">Candidatus Accumulibacter phosphatis</name>
    <dbReference type="NCBI Taxonomy" id="327160"/>
    <lineage>
        <taxon>Bacteria</taxon>
        <taxon>Pseudomonadati</taxon>
        <taxon>Pseudomonadota</taxon>
        <taxon>Betaproteobacteria</taxon>
        <taxon>Candidatus Accumulibacter</taxon>
    </lineage>
</organism>
<accession>A0A080LU87</accession>
<proteinExistence type="predicted"/>
<name>A0A080LU87_9PROT</name>
<evidence type="ECO:0000313" key="2">
    <source>
        <dbReference type="Proteomes" id="UP000020077"/>
    </source>
</evidence>
<gene>
    <name evidence="1" type="ORF">AW09_002764</name>
</gene>
<reference evidence="1 2" key="1">
    <citation type="submission" date="2014-02" db="EMBL/GenBank/DDBJ databases">
        <title>Expanding our view of genomic diversity in Candidatus Accumulibacter clades.</title>
        <authorList>
            <person name="Skennerton C.T."/>
            <person name="Barr J.J."/>
            <person name="Slater F.R."/>
            <person name="Bond P.L."/>
            <person name="Tyson G.W."/>
        </authorList>
    </citation>
    <scope>NUCLEOTIDE SEQUENCE [LARGE SCALE GENOMIC DNA]</scope>
    <source>
        <strain evidence="2">BA-91</strain>
    </source>
</reference>
<protein>
    <submittedName>
        <fullName evidence="1">Uncharacterized protein</fullName>
    </submittedName>
</protein>